<dbReference type="EMBL" id="KV424002">
    <property type="protein sequence ID" value="KZT55051.1"/>
    <property type="molecule type" value="Genomic_DNA"/>
</dbReference>
<reference evidence="2 3" key="1">
    <citation type="journal article" date="2016" name="Mol. Biol. Evol.">
        <title>Comparative Genomics of Early-Diverging Mushroom-Forming Fungi Provides Insights into the Origins of Lignocellulose Decay Capabilities.</title>
        <authorList>
            <person name="Nagy L.G."/>
            <person name="Riley R."/>
            <person name="Tritt A."/>
            <person name="Adam C."/>
            <person name="Daum C."/>
            <person name="Floudas D."/>
            <person name="Sun H."/>
            <person name="Yadav J.S."/>
            <person name="Pangilinan J."/>
            <person name="Larsson K.H."/>
            <person name="Matsuura K."/>
            <person name="Barry K."/>
            <person name="Labutti K."/>
            <person name="Kuo R."/>
            <person name="Ohm R.A."/>
            <person name="Bhattacharya S.S."/>
            <person name="Shirouzu T."/>
            <person name="Yoshinaga Y."/>
            <person name="Martin F.M."/>
            <person name="Grigoriev I.V."/>
            <person name="Hibbett D.S."/>
        </authorList>
    </citation>
    <scope>NUCLEOTIDE SEQUENCE [LARGE SCALE GENOMIC DNA]</scope>
    <source>
        <strain evidence="2 3">HHB12733</strain>
    </source>
</reference>
<dbReference type="OrthoDB" id="10471952at2759"/>
<feature type="region of interest" description="Disordered" evidence="1">
    <location>
        <begin position="1"/>
        <end position="47"/>
    </location>
</feature>
<protein>
    <submittedName>
        <fullName evidence="2">Uncharacterized protein</fullName>
    </submittedName>
</protein>
<feature type="compositionally biased region" description="Low complexity" evidence="1">
    <location>
        <begin position="226"/>
        <end position="248"/>
    </location>
</feature>
<feature type="region of interest" description="Disordered" evidence="1">
    <location>
        <begin position="274"/>
        <end position="487"/>
    </location>
</feature>
<evidence type="ECO:0000313" key="2">
    <source>
        <dbReference type="EMBL" id="KZT55051.1"/>
    </source>
</evidence>
<feature type="compositionally biased region" description="Low complexity" evidence="1">
    <location>
        <begin position="382"/>
        <end position="423"/>
    </location>
</feature>
<gene>
    <name evidence="2" type="ORF">CALCODRAFT_363145</name>
</gene>
<organism evidence="2 3">
    <name type="scientific">Calocera cornea HHB12733</name>
    <dbReference type="NCBI Taxonomy" id="1353952"/>
    <lineage>
        <taxon>Eukaryota</taxon>
        <taxon>Fungi</taxon>
        <taxon>Dikarya</taxon>
        <taxon>Basidiomycota</taxon>
        <taxon>Agaricomycotina</taxon>
        <taxon>Dacrymycetes</taxon>
        <taxon>Dacrymycetales</taxon>
        <taxon>Dacrymycetaceae</taxon>
        <taxon>Calocera</taxon>
    </lineage>
</organism>
<feature type="compositionally biased region" description="Polar residues" evidence="1">
    <location>
        <begin position="426"/>
        <end position="435"/>
    </location>
</feature>
<feature type="compositionally biased region" description="Polar residues" evidence="1">
    <location>
        <begin position="472"/>
        <end position="487"/>
    </location>
</feature>
<dbReference type="STRING" id="1353952.A0A165EKG2"/>
<evidence type="ECO:0000256" key="1">
    <source>
        <dbReference type="SAM" id="MobiDB-lite"/>
    </source>
</evidence>
<keyword evidence="3" id="KW-1185">Reference proteome</keyword>
<sequence>MSPHSSASLSPEIGLGGTPPRADGMPSVRRSPQQAQFHQSNNGYAVAPAHMGVRTGYDAERENKRLGDGLEDFFNDAKRRRYASAHDTSGNMYDEAMAARLNELSPGFLQSQAQSHGQQQHGGQQIANFAQAMTTAVQSENDLAQINGALLQLHKAISGSNGFDSHDLASNGTDALLSDQELAALGLAGMPGINVNNYNDSNPNGYTVHSQYAMPAPAHQSAPRYQQTMQHQHQQQHPPSVAHSPHHQPYAFASYPQLVPQLGPADVGRMNTARIPRLKEAPMSPNAMDVDGDGDREQLPALSRPRSRSASPPFRTSRRVYEDPDLKLPAISTPTSPDVSRPSTSHAASSAGPLRSPHLRTALPPISALRITHPSSPAPAARGLPTRLYPRLPPLSSILGPSPSPSSPSASASPSTPTQQPYPTRAGTSSSSGLRQASPAPAPAHPRASERLRHAKLVKDLLVAVNRDWASRRTTSARPDVHMSSSP</sequence>
<feature type="compositionally biased region" description="Polar residues" evidence="1">
    <location>
        <begin position="332"/>
        <end position="348"/>
    </location>
</feature>
<accession>A0A165EKG2</accession>
<name>A0A165EKG2_9BASI</name>
<feature type="compositionally biased region" description="Polar residues" evidence="1">
    <location>
        <begin position="30"/>
        <end position="43"/>
    </location>
</feature>
<dbReference type="AlphaFoldDB" id="A0A165EKG2"/>
<dbReference type="Proteomes" id="UP000076842">
    <property type="component" value="Unassembled WGS sequence"/>
</dbReference>
<dbReference type="InParanoid" id="A0A165EKG2"/>
<feature type="region of interest" description="Disordered" evidence="1">
    <location>
        <begin position="217"/>
        <end position="248"/>
    </location>
</feature>
<evidence type="ECO:0000313" key="3">
    <source>
        <dbReference type="Proteomes" id="UP000076842"/>
    </source>
</evidence>
<proteinExistence type="predicted"/>